<evidence type="ECO:0000256" key="2">
    <source>
        <dbReference type="ARBA" id="ARBA00022527"/>
    </source>
</evidence>
<protein>
    <recommendedName>
        <fullName evidence="19">Receptor-like serine/threonine-protein kinase</fullName>
        <ecNumber evidence="19">2.7.11.1</ecNumber>
    </recommendedName>
</protein>
<keyword evidence="6 22" id="KW-0812">Transmembrane</keyword>
<organism evidence="26 27">
    <name type="scientific">Actinidia rufa</name>
    <dbReference type="NCBI Taxonomy" id="165716"/>
    <lineage>
        <taxon>Eukaryota</taxon>
        <taxon>Viridiplantae</taxon>
        <taxon>Streptophyta</taxon>
        <taxon>Embryophyta</taxon>
        <taxon>Tracheophyta</taxon>
        <taxon>Spermatophyta</taxon>
        <taxon>Magnoliopsida</taxon>
        <taxon>eudicotyledons</taxon>
        <taxon>Gunneridae</taxon>
        <taxon>Pentapetalae</taxon>
        <taxon>asterids</taxon>
        <taxon>Ericales</taxon>
        <taxon>Actinidiaceae</taxon>
        <taxon>Actinidia</taxon>
    </lineage>
</organism>
<dbReference type="PROSITE" id="PS00108">
    <property type="entry name" value="PROTEIN_KINASE_ST"/>
    <property type="match status" value="1"/>
</dbReference>
<dbReference type="SMART" id="SM00108">
    <property type="entry name" value="B_lectin"/>
    <property type="match status" value="1"/>
</dbReference>
<keyword evidence="11 19" id="KW-0067">ATP-binding</keyword>
<name>A0A7J0GPM1_9ERIC</name>
<feature type="domain" description="Protein kinase" evidence="23">
    <location>
        <begin position="575"/>
        <end position="858"/>
    </location>
</feature>
<evidence type="ECO:0000256" key="22">
    <source>
        <dbReference type="SAM" id="Phobius"/>
    </source>
</evidence>
<keyword evidence="5 19" id="KW-0808">Transferase</keyword>
<dbReference type="InterPro" id="IPR017441">
    <property type="entry name" value="Protein_kinase_ATP_BS"/>
</dbReference>
<dbReference type="CDD" id="cd00028">
    <property type="entry name" value="B_lectin"/>
    <property type="match status" value="1"/>
</dbReference>
<keyword evidence="13 22" id="KW-0472">Membrane</keyword>
<keyword evidence="14" id="KW-1015">Disulfide bond</keyword>
<evidence type="ECO:0000256" key="15">
    <source>
        <dbReference type="ARBA" id="ARBA00023170"/>
    </source>
</evidence>
<evidence type="ECO:0000256" key="20">
    <source>
        <dbReference type="PROSITE-ProRule" id="PRU10141"/>
    </source>
</evidence>
<comment type="catalytic activity">
    <reaction evidence="17 19">
        <text>L-threonyl-[protein] + ATP = O-phospho-L-threonyl-[protein] + ADP + H(+)</text>
        <dbReference type="Rhea" id="RHEA:46608"/>
        <dbReference type="Rhea" id="RHEA-COMP:11060"/>
        <dbReference type="Rhea" id="RHEA-COMP:11605"/>
        <dbReference type="ChEBI" id="CHEBI:15378"/>
        <dbReference type="ChEBI" id="CHEBI:30013"/>
        <dbReference type="ChEBI" id="CHEBI:30616"/>
        <dbReference type="ChEBI" id="CHEBI:61977"/>
        <dbReference type="ChEBI" id="CHEBI:456216"/>
        <dbReference type="EC" id="2.7.11.1"/>
    </reaction>
</comment>
<dbReference type="GO" id="GO:0005524">
    <property type="term" value="F:ATP binding"/>
    <property type="evidence" value="ECO:0007669"/>
    <property type="project" value="UniProtKB-UniRule"/>
</dbReference>
<sequence length="890" mass="98699">MAIGLGVTVWRGLTLRCGSCDVVEMDVELKGRDWNWCLWSRCVLLRWTFGDKGSTAATIPPIIYLNNSRDPSSWRNDNLIDMNVNSTDGSRVRALLSRNKSLGLGFVCGFYCTGDCISYLFSVIVVGGGNPSVVWSANTDSPVKENASLILTQDGNLVLQDSDGSNVWSTTTAGISVLGINITEFGNLVLFNESESVVWQSFDHPTDTLLAGQRLYEGQKLISSSSATVPNRSLYYATLTMGSGLAAFTQVDKGDPQMYYQLIPEPSSIDQSSRKGHCRLLTRNEVNGSSSSGSDYTDLLTGGFLVNLGTSQEPFGSNRSNLPLDSAIEYIRLNSDGHLKLYRHESETEAREIVDMVTSDLGVCQHPRLCGDFGFCQEGKCGCPKGVKGFQYSNGGCSRTTPFPLSCQSALDKQQLVEITNVSYFNVIDSNAAIPNIKDVEGCKQACRQNCSCSAAFFRYDNNVSDGYCYMPSEVLSIREGEIPNYNFTSMSYIKVEMPSEAPDGGRPSTSRKRTRLIAIIAGSGSAVLVIFFVLIVIYWTKFRKLSTKEGEDYIHQVPGMPKRFSNEELRVATRDFKERIGGGGFGSVFKGVLPDGTEVAVKRLYKMGHAVREFLAEVETIGSIHHFNLVRLIGFSAEKSCLLVFEYMSNGSLDNWIFYRDQKPCIDWQNRKKIILDIAKGLAYLHEECRQRIIHLDIKPQNILLDENFNAKISDFGLSKLVDRNDSQVLITLRGTPGYIAPECGQSKITVKVDVYSFGIVLLEIVTGRRNLDGTRSESSKHLLGLLQNKAKEDQLLDIMEDLDDEMLYHREEALRMIRIAAWCLQNDHTRRPLMSTVVKVLEGVMEVDPSINYEFIHAMGSSSVSDGHVSTAQRVSTAQQASVLSNPR</sequence>
<gene>
    <name evidence="26" type="ORF">Acr_23g0011520</name>
</gene>
<reference evidence="26 27" key="1">
    <citation type="submission" date="2019-07" db="EMBL/GenBank/DDBJ databases">
        <title>De Novo Assembly of kiwifruit Actinidia rufa.</title>
        <authorList>
            <person name="Sugita-Konishi S."/>
            <person name="Sato K."/>
            <person name="Mori E."/>
            <person name="Abe Y."/>
            <person name="Kisaki G."/>
            <person name="Hamano K."/>
            <person name="Suezawa K."/>
            <person name="Otani M."/>
            <person name="Fukuda T."/>
            <person name="Manabe T."/>
            <person name="Gomi K."/>
            <person name="Tabuchi M."/>
            <person name="Akimitsu K."/>
            <person name="Kataoka I."/>
        </authorList>
    </citation>
    <scope>NUCLEOTIDE SEQUENCE [LARGE SCALE GENOMIC DNA]</scope>
    <source>
        <strain evidence="27">cv. Fuchu</strain>
    </source>
</reference>
<evidence type="ECO:0000256" key="12">
    <source>
        <dbReference type="ARBA" id="ARBA00022989"/>
    </source>
</evidence>
<keyword evidence="10 19" id="KW-0418">Kinase</keyword>
<feature type="binding site" evidence="20">
    <location>
        <position position="603"/>
    </location>
    <ligand>
        <name>ATP</name>
        <dbReference type="ChEBI" id="CHEBI:30616"/>
    </ligand>
</feature>
<comment type="catalytic activity">
    <reaction evidence="18 19">
        <text>L-seryl-[protein] + ATP = O-phospho-L-seryl-[protein] + ADP + H(+)</text>
        <dbReference type="Rhea" id="RHEA:17989"/>
        <dbReference type="Rhea" id="RHEA-COMP:9863"/>
        <dbReference type="Rhea" id="RHEA-COMP:11604"/>
        <dbReference type="ChEBI" id="CHEBI:15378"/>
        <dbReference type="ChEBI" id="CHEBI:29999"/>
        <dbReference type="ChEBI" id="CHEBI:30616"/>
        <dbReference type="ChEBI" id="CHEBI:83421"/>
        <dbReference type="ChEBI" id="CHEBI:456216"/>
        <dbReference type="EC" id="2.7.11.1"/>
    </reaction>
</comment>
<keyword evidence="7" id="KW-0732">Signal</keyword>
<dbReference type="InterPro" id="IPR036426">
    <property type="entry name" value="Bulb-type_lectin_dom_sf"/>
</dbReference>
<dbReference type="Pfam" id="PF00069">
    <property type="entry name" value="Pkinase"/>
    <property type="match status" value="1"/>
</dbReference>
<evidence type="ECO:0000256" key="3">
    <source>
        <dbReference type="ARBA" id="ARBA00022536"/>
    </source>
</evidence>
<dbReference type="Pfam" id="PF01453">
    <property type="entry name" value="B_lectin"/>
    <property type="match status" value="1"/>
</dbReference>
<feature type="domain" description="Bulb-type lectin" evidence="24">
    <location>
        <begin position="87"/>
        <end position="203"/>
    </location>
</feature>
<evidence type="ECO:0000259" key="25">
    <source>
        <dbReference type="PROSITE" id="PS50948"/>
    </source>
</evidence>
<dbReference type="PIRSF" id="PIRSF000641">
    <property type="entry name" value="SRK"/>
    <property type="match status" value="1"/>
</dbReference>
<keyword evidence="9 19" id="KW-0547">Nucleotide-binding</keyword>
<keyword evidence="15" id="KW-0675">Receptor</keyword>
<dbReference type="InterPro" id="IPR024171">
    <property type="entry name" value="SRK-like_kinase"/>
</dbReference>
<comment type="subcellular location">
    <subcellularLocation>
        <location evidence="1">Membrane</location>
        <topology evidence="1">Single-pass type I membrane protein</topology>
    </subcellularLocation>
</comment>
<evidence type="ECO:0000256" key="5">
    <source>
        <dbReference type="ARBA" id="ARBA00022679"/>
    </source>
</evidence>
<keyword evidence="2 19" id="KW-0723">Serine/threonine-protein kinase</keyword>
<proteinExistence type="inferred from homology"/>
<dbReference type="SMART" id="SM00220">
    <property type="entry name" value="S_TKc"/>
    <property type="match status" value="1"/>
</dbReference>
<dbReference type="PROSITE" id="PS50011">
    <property type="entry name" value="PROTEIN_KINASE_DOM"/>
    <property type="match status" value="1"/>
</dbReference>
<dbReference type="PANTHER" id="PTHR47976">
    <property type="entry name" value="G-TYPE LECTIN S-RECEPTOR-LIKE SERINE/THREONINE-PROTEIN KINASE SD2-5"/>
    <property type="match status" value="1"/>
</dbReference>
<evidence type="ECO:0000256" key="14">
    <source>
        <dbReference type="ARBA" id="ARBA00023157"/>
    </source>
</evidence>
<comment type="similarity">
    <text evidence="19">Belongs to the protein kinase superfamily. Ser/Thr protein kinase family.</text>
</comment>
<keyword evidence="16" id="KW-0325">Glycoprotein</keyword>
<dbReference type="InterPro" id="IPR003609">
    <property type="entry name" value="Pan_app"/>
</dbReference>
<evidence type="ECO:0000259" key="23">
    <source>
        <dbReference type="PROSITE" id="PS50011"/>
    </source>
</evidence>
<dbReference type="SUPFAM" id="SSF56112">
    <property type="entry name" value="Protein kinase-like (PK-like)"/>
    <property type="match status" value="1"/>
</dbReference>
<dbReference type="InterPro" id="IPR001480">
    <property type="entry name" value="Bulb-type_lectin_dom"/>
</dbReference>
<evidence type="ECO:0000256" key="4">
    <source>
        <dbReference type="ARBA" id="ARBA00022553"/>
    </source>
</evidence>
<evidence type="ECO:0000256" key="1">
    <source>
        <dbReference type="ARBA" id="ARBA00004479"/>
    </source>
</evidence>
<evidence type="ECO:0000313" key="26">
    <source>
        <dbReference type="EMBL" id="GFZ12767.1"/>
    </source>
</evidence>
<evidence type="ECO:0000313" key="27">
    <source>
        <dbReference type="Proteomes" id="UP000585474"/>
    </source>
</evidence>
<dbReference type="InterPro" id="IPR011009">
    <property type="entry name" value="Kinase-like_dom_sf"/>
</dbReference>
<evidence type="ECO:0000256" key="13">
    <source>
        <dbReference type="ARBA" id="ARBA00023136"/>
    </source>
</evidence>
<evidence type="ECO:0000259" key="24">
    <source>
        <dbReference type="PROSITE" id="PS50927"/>
    </source>
</evidence>
<evidence type="ECO:0000256" key="18">
    <source>
        <dbReference type="ARBA" id="ARBA00048679"/>
    </source>
</evidence>
<dbReference type="PANTHER" id="PTHR47976:SF66">
    <property type="entry name" value="G-TYPE LECTIN S-RECEPTOR-LIKE SERINE_THREONINE-PROTEIN KINASE SD2-5"/>
    <property type="match status" value="1"/>
</dbReference>
<comment type="caution">
    <text evidence="26">The sequence shown here is derived from an EMBL/GenBank/DDBJ whole genome shotgun (WGS) entry which is preliminary data.</text>
</comment>
<evidence type="ECO:0000256" key="8">
    <source>
        <dbReference type="ARBA" id="ARBA00022734"/>
    </source>
</evidence>
<evidence type="ECO:0000256" key="17">
    <source>
        <dbReference type="ARBA" id="ARBA00047899"/>
    </source>
</evidence>
<dbReference type="Gene3D" id="3.30.200.20">
    <property type="entry name" value="Phosphorylase Kinase, domain 1"/>
    <property type="match status" value="1"/>
</dbReference>
<evidence type="ECO:0000256" key="7">
    <source>
        <dbReference type="ARBA" id="ARBA00022729"/>
    </source>
</evidence>
<dbReference type="FunFam" id="3.30.200.20:FF:000178">
    <property type="entry name" value="serine/threonine-protein kinase PBS1-like"/>
    <property type="match status" value="1"/>
</dbReference>
<evidence type="ECO:0000256" key="9">
    <source>
        <dbReference type="ARBA" id="ARBA00022741"/>
    </source>
</evidence>
<dbReference type="GO" id="GO:0030246">
    <property type="term" value="F:carbohydrate binding"/>
    <property type="evidence" value="ECO:0007669"/>
    <property type="project" value="UniProtKB-KW"/>
</dbReference>
<keyword evidence="12 22" id="KW-1133">Transmembrane helix</keyword>
<dbReference type="Gene3D" id="1.10.510.10">
    <property type="entry name" value="Transferase(Phosphotransferase) domain 1"/>
    <property type="match status" value="1"/>
</dbReference>
<keyword evidence="3" id="KW-0245">EGF-like domain</keyword>
<dbReference type="OrthoDB" id="4062651at2759"/>
<dbReference type="Gene3D" id="2.90.10.30">
    <property type="match status" value="1"/>
</dbReference>
<dbReference type="SUPFAM" id="SSF51110">
    <property type="entry name" value="alpha-D-mannose-specific plant lectins"/>
    <property type="match status" value="1"/>
</dbReference>
<dbReference type="GO" id="GO:0004674">
    <property type="term" value="F:protein serine/threonine kinase activity"/>
    <property type="evidence" value="ECO:0007669"/>
    <property type="project" value="UniProtKB-KW"/>
</dbReference>
<feature type="region of interest" description="Disordered" evidence="21">
    <location>
        <begin position="868"/>
        <end position="890"/>
    </location>
</feature>
<evidence type="ECO:0000256" key="11">
    <source>
        <dbReference type="ARBA" id="ARBA00022840"/>
    </source>
</evidence>
<feature type="domain" description="Apple" evidence="25">
    <location>
        <begin position="407"/>
        <end position="493"/>
    </location>
</feature>
<dbReference type="InterPro" id="IPR051343">
    <property type="entry name" value="G-type_lectin_kinases/EP1-like"/>
</dbReference>
<dbReference type="PROSITE" id="PS00107">
    <property type="entry name" value="PROTEIN_KINASE_ATP"/>
    <property type="match status" value="1"/>
</dbReference>
<dbReference type="AlphaFoldDB" id="A0A7J0GPM1"/>
<feature type="transmembrane region" description="Helical" evidence="22">
    <location>
        <begin position="517"/>
        <end position="540"/>
    </location>
</feature>
<dbReference type="CDD" id="cd14066">
    <property type="entry name" value="STKc_IRAK"/>
    <property type="match status" value="1"/>
</dbReference>
<dbReference type="FunFam" id="2.90.10.30:FF:000003">
    <property type="entry name" value="Os04g0303100 protein"/>
    <property type="match status" value="1"/>
</dbReference>
<keyword evidence="8" id="KW-0430">Lectin</keyword>
<evidence type="ECO:0000256" key="6">
    <source>
        <dbReference type="ARBA" id="ARBA00022692"/>
    </source>
</evidence>
<dbReference type="PROSITE" id="PS50927">
    <property type="entry name" value="BULB_LECTIN"/>
    <property type="match status" value="1"/>
</dbReference>
<evidence type="ECO:0000256" key="21">
    <source>
        <dbReference type="SAM" id="MobiDB-lite"/>
    </source>
</evidence>
<dbReference type="Proteomes" id="UP000585474">
    <property type="component" value="Unassembled WGS sequence"/>
</dbReference>
<dbReference type="InterPro" id="IPR000719">
    <property type="entry name" value="Prot_kinase_dom"/>
</dbReference>
<evidence type="ECO:0000256" key="16">
    <source>
        <dbReference type="ARBA" id="ARBA00023180"/>
    </source>
</evidence>
<dbReference type="EC" id="2.7.11.1" evidence="19"/>
<keyword evidence="4" id="KW-0597">Phosphoprotein</keyword>
<dbReference type="PROSITE" id="PS50948">
    <property type="entry name" value="PAN"/>
    <property type="match status" value="1"/>
</dbReference>
<dbReference type="EMBL" id="BJWL01000023">
    <property type="protein sequence ID" value="GFZ12767.1"/>
    <property type="molecule type" value="Genomic_DNA"/>
</dbReference>
<evidence type="ECO:0000256" key="19">
    <source>
        <dbReference type="PIRNR" id="PIRNR000641"/>
    </source>
</evidence>
<accession>A0A7J0GPM1</accession>
<dbReference type="GO" id="GO:0016020">
    <property type="term" value="C:membrane"/>
    <property type="evidence" value="ECO:0007669"/>
    <property type="project" value="UniProtKB-SubCell"/>
</dbReference>
<dbReference type="FunFam" id="1.10.510.10:FF:000248">
    <property type="entry name" value="S-receptor-like kinase 5"/>
    <property type="match status" value="1"/>
</dbReference>
<keyword evidence="27" id="KW-1185">Reference proteome</keyword>
<dbReference type="InterPro" id="IPR008271">
    <property type="entry name" value="Ser/Thr_kinase_AS"/>
</dbReference>
<evidence type="ECO:0000256" key="10">
    <source>
        <dbReference type="ARBA" id="ARBA00022777"/>
    </source>
</evidence>